<dbReference type="GO" id="GO:0006779">
    <property type="term" value="P:porphyrin-containing compound biosynthetic process"/>
    <property type="evidence" value="ECO:0007669"/>
    <property type="project" value="TreeGrafter"/>
</dbReference>
<keyword evidence="3" id="KW-0479">Metal-binding</keyword>
<dbReference type="Proteomes" id="UP000596092">
    <property type="component" value="Chromosome"/>
</dbReference>
<dbReference type="InterPro" id="IPR006638">
    <property type="entry name" value="Elp3/MiaA/NifB-like_rSAM"/>
</dbReference>
<dbReference type="CDD" id="cd01335">
    <property type="entry name" value="Radical_SAM"/>
    <property type="match status" value="1"/>
</dbReference>
<comment type="cofactor">
    <cofactor evidence="1">
        <name>[4Fe-4S] cluster</name>
        <dbReference type="ChEBI" id="CHEBI:49883"/>
    </cofactor>
</comment>
<keyword evidence="8" id="KW-1185">Reference proteome</keyword>
<dbReference type="SFLD" id="SFLDG01082">
    <property type="entry name" value="B12-binding_domain_containing"/>
    <property type="match status" value="1"/>
</dbReference>
<dbReference type="GO" id="GO:0008168">
    <property type="term" value="F:methyltransferase activity"/>
    <property type="evidence" value="ECO:0007669"/>
    <property type="project" value="UniProtKB-KW"/>
</dbReference>
<dbReference type="PANTHER" id="PTHR13932">
    <property type="entry name" value="COPROPORPHYRINIGEN III OXIDASE"/>
    <property type="match status" value="1"/>
</dbReference>
<evidence type="ECO:0000313" key="8">
    <source>
        <dbReference type="Proteomes" id="UP000596092"/>
    </source>
</evidence>
<evidence type="ECO:0000313" key="7">
    <source>
        <dbReference type="EMBL" id="QQG65655.1"/>
    </source>
</evidence>
<keyword evidence="4" id="KW-0408">Iron</keyword>
<dbReference type="GO" id="GO:0032259">
    <property type="term" value="P:methylation"/>
    <property type="evidence" value="ECO:0007669"/>
    <property type="project" value="UniProtKB-KW"/>
</dbReference>
<dbReference type="EMBL" id="CP054140">
    <property type="protein sequence ID" value="QQG65655.1"/>
    <property type="molecule type" value="Genomic_DNA"/>
</dbReference>
<name>A0A7T5VD11_9BACT</name>
<evidence type="ECO:0000256" key="4">
    <source>
        <dbReference type="ARBA" id="ARBA00023004"/>
    </source>
</evidence>
<dbReference type="PROSITE" id="PS51918">
    <property type="entry name" value="RADICAL_SAM"/>
    <property type="match status" value="1"/>
</dbReference>
<evidence type="ECO:0000259" key="6">
    <source>
        <dbReference type="PROSITE" id="PS51918"/>
    </source>
</evidence>
<evidence type="ECO:0000256" key="3">
    <source>
        <dbReference type="ARBA" id="ARBA00022723"/>
    </source>
</evidence>
<reference evidence="7 8" key="1">
    <citation type="submission" date="2020-05" db="EMBL/GenBank/DDBJ databases">
        <title>Complete genome of Desulfobulbus oligotrophicus.</title>
        <authorList>
            <person name="Podar M."/>
        </authorList>
    </citation>
    <scope>NUCLEOTIDE SEQUENCE [LARGE SCALE GENOMIC DNA]</scope>
    <source>
        <strain evidence="7 8">Prop6</strain>
    </source>
</reference>
<dbReference type="InterPro" id="IPR007197">
    <property type="entry name" value="rSAM"/>
</dbReference>
<keyword evidence="2" id="KW-0949">S-adenosyl-L-methionine</keyword>
<dbReference type="SFLD" id="SFLDG01065">
    <property type="entry name" value="anaerobic_coproporphyrinogen-I"/>
    <property type="match status" value="1"/>
</dbReference>
<dbReference type="NCBIfam" id="TIGR04107">
    <property type="entry name" value="rSAM_HutW"/>
    <property type="match status" value="1"/>
</dbReference>
<dbReference type="Pfam" id="PF04055">
    <property type="entry name" value="Radical_SAM"/>
    <property type="match status" value="1"/>
</dbReference>
<dbReference type="KEGG" id="dog:HP555_07135"/>
<sequence length="472" mass="51901">MSNSPSAMSGRKKPAPLNMVPEAPGAEASYFAAISDSPVSRAFSRKVSVHAGMGGVPVPREEIPALQERLRAGRGGRPAAAYVHLPYCENKCLYCGFFGGKYTENAGAVYLEALVREIELERAYCNPEAPINALYLGGGTPTAMQPDELLHLLQTLKQVLPLANDCEITVEGRIHNFEPKRIEACLEGGANRFSIGIQSFNTEIRRRLGRISTKEDIIRNLRFLARYNQAALIIDLIYGLPGQSLTDWEDDIRTFLDLPLDGVDLYQLNIFPGSALSSAIDTGRVPPAASLPQQGAFFERGVALMQGARCRRLSMSHWGRTARERNIYNPLAKKRADCLQFGAGAGGVLQGWSMFNHPKVEQYLQCCNAGEKPVAMMAAPSPDMSVVRVILEQMEFCRLNLNDVDAAFAGCTGRNGKKKDAHTLYAPLLDNWKKAGLVTQDGPWVELSLAGQFWQVNLTQALIGWQRQMGKE</sequence>
<dbReference type="SFLD" id="SFLDS00029">
    <property type="entry name" value="Radical_SAM"/>
    <property type="match status" value="1"/>
</dbReference>
<keyword evidence="7" id="KW-0808">Transferase</keyword>
<protein>
    <submittedName>
        <fullName evidence="7">Heme anaerobic degradation radical SAM methyltransferase ChuW/HutW</fullName>
    </submittedName>
</protein>
<dbReference type="GO" id="GO:0046872">
    <property type="term" value="F:metal ion binding"/>
    <property type="evidence" value="ECO:0007669"/>
    <property type="project" value="UniProtKB-KW"/>
</dbReference>
<feature type="domain" description="Radical SAM core" evidence="6">
    <location>
        <begin position="73"/>
        <end position="311"/>
    </location>
</feature>
<dbReference type="GO" id="GO:0051539">
    <property type="term" value="F:4 iron, 4 sulfur cluster binding"/>
    <property type="evidence" value="ECO:0007669"/>
    <property type="project" value="TreeGrafter"/>
</dbReference>
<dbReference type="Gene3D" id="3.20.20.70">
    <property type="entry name" value="Aldolase class I"/>
    <property type="match status" value="1"/>
</dbReference>
<proteinExistence type="predicted"/>
<dbReference type="InterPro" id="IPR026332">
    <property type="entry name" value="HutW"/>
</dbReference>
<dbReference type="PANTHER" id="PTHR13932:SF9">
    <property type="entry name" value="COPROPORPHYRINOGEN III OXIDASE"/>
    <property type="match status" value="1"/>
</dbReference>
<dbReference type="SUPFAM" id="SSF102114">
    <property type="entry name" value="Radical SAM enzymes"/>
    <property type="match status" value="1"/>
</dbReference>
<gene>
    <name evidence="7" type="ORF">HP555_07135</name>
</gene>
<keyword evidence="5" id="KW-0411">Iron-sulfur</keyword>
<evidence type="ECO:0000256" key="5">
    <source>
        <dbReference type="ARBA" id="ARBA00023014"/>
    </source>
</evidence>
<dbReference type="InterPro" id="IPR034505">
    <property type="entry name" value="Coproporphyrinogen-III_oxidase"/>
</dbReference>
<keyword evidence="7" id="KW-0489">Methyltransferase</keyword>
<organism evidence="7 8">
    <name type="scientific">Desulfobulbus oligotrophicus</name>
    <dbReference type="NCBI Taxonomy" id="1909699"/>
    <lineage>
        <taxon>Bacteria</taxon>
        <taxon>Pseudomonadati</taxon>
        <taxon>Thermodesulfobacteriota</taxon>
        <taxon>Desulfobulbia</taxon>
        <taxon>Desulfobulbales</taxon>
        <taxon>Desulfobulbaceae</taxon>
        <taxon>Desulfobulbus</taxon>
    </lineage>
</organism>
<evidence type="ECO:0000256" key="2">
    <source>
        <dbReference type="ARBA" id="ARBA00022691"/>
    </source>
</evidence>
<dbReference type="GO" id="GO:0005737">
    <property type="term" value="C:cytoplasm"/>
    <property type="evidence" value="ECO:0007669"/>
    <property type="project" value="TreeGrafter"/>
</dbReference>
<dbReference type="RefSeq" id="WP_199260984.1">
    <property type="nucleotide sequence ID" value="NZ_CP054140.1"/>
</dbReference>
<dbReference type="SMART" id="SM00729">
    <property type="entry name" value="Elp3"/>
    <property type="match status" value="1"/>
</dbReference>
<evidence type="ECO:0000256" key="1">
    <source>
        <dbReference type="ARBA" id="ARBA00001966"/>
    </source>
</evidence>
<dbReference type="AlphaFoldDB" id="A0A7T5VD11"/>
<dbReference type="InterPro" id="IPR013785">
    <property type="entry name" value="Aldolase_TIM"/>
</dbReference>
<dbReference type="InterPro" id="IPR058240">
    <property type="entry name" value="rSAM_sf"/>
</dbReference>
<accession>A0A7T5VD11</accession>
<dbReference type="SFLD" id="SFLDF00311">
    <property type="entry name" value="heme_degradation_proteins_(Hut"/>
    <property type="match status" value="1"/>
</dbReference>